<dbReference type="NCBIfam" id="TIGR00237">
    <property type="entry name" value="xseA"/>
    <property type="match status" value="1"/>
</dbReference>
<evidence type="ECO:0000256" key="7">
    <source>
        <dbReference type="SAM" id="MobiDB-lite"/>
    </source>
</evidence>
<dbReference type="CDD" id="cd04489">
    <property type="entry name" value="ExoVII_LU_OBF"/>
    <property type="match status" value="1"/>
</dbReference>
<keyword evidence="1 5" id="KW-0963">Cytoplasm</keyword>
<accession>A0ABY0C7P9</accession>
<dbReference type="InterPro" id="IPR003753">
    <property type="entry name" value="Exonuc_VII_L"/>
</dbReference>
<evidence type="ECO:0000256" key="1">
    <source>
        <dbReference type="ARBA" id="ARBA00022490"/>
    </source>
</evidence>
<comment type="catalytic activity">
    <reaction evidence="5 6">
        <text>Exonucleolytic cleavage in either 5'- to 3'- or 3'- to 5'-direction to yield nucleoside 5'-phosphates.</text>
        <dbReference type="EC" id="3.1.11.6"/>
    </reaction>
</comment>
<evidence type="ECO:0000256" key="6">
    <source>
        <dbReference type="RuleBase" id="RU004355"/>
    </source>
</evidence>
<comment type="similarity">
    <text evidence="5 6">Belongs to the XseA family.</text>
</comment>
<proteinExistence type="inferred from homology"/>
<dbReference type="PANTHER" id="PTHR30008">
    <property type="entry name" value="EXODEOXYRIBONUCLEASE 7 LARGE SUBUNIT"/>
    <property type="match status" value="1"/>
</dbReference>
<keyword evidence="3 5" id="KW-0378">Hydrolase</keyword>
<evidence type="ECO:0000256" key="5">
    <source>
        <dbReference type="HAMAP-Rule" id="MF_00378"/>
    </source>
</evidence>
<organism evidence="10 11">
    <name type="scientific">Labedella gwakjiensis</name>
    <dbReference type="NCBI Taxonomy" id="390269"/>
    <lineage>
        <taxon>Bacteria</taxon>
        <taxon>Bacillati</taxon>
        <taxon>Actinomycetota</taxon>
        <taxon>Actinomycetes</taxon>
        <taxon>Micrococcales</taxon>
        <taxon>Microbacteriaceae</taxon>
        <taxon>Labedella</taxon>
    </lineage>
</organism>
<evidence type="ECO:0000259" key="9">
    <source>
        <dbReference type="Pfam" id="PF13742"/>
    </source>
</evidence>
<evidence type="ECO:0000256" key="3">
    <source>
        <dbReference type="ARBA" id="ARBA00022801"/>
    </source>
</evidence>
<dbReference type="Proteomes" id="UP000268291">
    <property type="component" value="Unassembled WGS sequence"/>
</dbReference>
<keyword evidence="11" id="KW-1185">Reference proteome</keyword>
<keyword evidence="2 5" id="KW-0540">Nuclease</keyword>
<dbReference type="PANTHER" id="PTHR30008:SF0">
    <property type="entry name" value="EXODEOXYRIBONUCLEASE 7 LARGE SUBUNIT"/>
    <property type="match status" value="1"/>
</dbReference>
<comment type="subcellular location">
    <subcellularLocation>
        <location evidence="5 6">Cytoplasm</location>
    </subcellularLocation>
</comment>
<gene>
    <name evidence="5" type="primary">xseA</name>
    <name evidence="10" type="ORF">ELQ93_01145</name>
</gene>
<evidence type="ECO:0000256" key="2">
    <source>
        <dbReference type="ARBA" id="ARBA00022722"/>
    </source>
</evidence>
<name>A0ABY0C7P9_9MICO</name>
<protein>
    <recommendedName>
        <fullName evidence="5">Exodeoxyribonuclease 7 large subunit</fullName>
        <ecNumber evidence="5">3.1.11.6</ecNumber>
    </recommendedName>
    <alternativeName>
        <fullName evidence="5">Exodeoxyribonuclease VII large subunit</fullName>
        <shortName evidence="5">Exonuclease VII large subunit</shortName>
    </alternativeName>
</protein>
<comment type="function">
    <text evidence="5">Bidirectionally degrades single-stranded DNA into large acid-insoluble oligonucleotides, which are then degraded further into small acid-soluble oligonucleotides.</text>
</comment>
<dbReference type="HAMAP" id="MF_00378">
    <property type="entry name" value="Exonuc_7_L"/>
    <property type="match status" value="1"/>
</dbReference>
<reference evidence="10 11" key="1">
    <citation type="submission" date="2018-12" db="EMBL/GenBank/DDBJ databases">
        <authorList>
            <person name="hu s."/>
            <person name="Xu Y."/>
            <person name="Xu B."/>
            <person name="Li F."/>
        </authorList>
    </citation>
    <scope>NUCLEOTIDE SEQUENCE [LARGE SCALE GENOMIC DNA]</scope>
    <source>
        <strain evidence="10 11">KSW2-17</strain>
    </source>
</reference>
<evidence type="ECO:0000259" key="8">
    <source>
        <dbReference type="Pfam" id="PF02601"/>
    </source>
</evidence>
<comment type="subunit">
    <text evidence="5">Heterooligomer composed of large and small subunits.</text>
</comment>
<dbReference type="InterPro" id="IPR025824">
    <property type="entry name" value="OB-fold_nuc-bd_dom"/>
</dbReference>
<dbReference type="Pfam" id="PF13742">
    <property type="entry name" value="tRNA_anti_2"/>
    <property type="match status" value="1"/>
</dbReference>
<dbReference type="Pfam" id="PF02601">
    <property type="entry name" value="Exonuc_VII_L"/>
    <property type="match status" value="1"/>
</dbReference>
<evidence type="ECO:0000313" key="10">
    <source>
        <dbReference type="EMBL" id="RUQ85673.1"/>
    </source>
</evidence>
<dbReference type="InterPro" id="IPR020579">
    <property type="entry name" value="Exonuc_VII_lsu_C"/>
</dbReference>
<evidence type="ECO:0000313" key="11">
    <source>
        <dbReference type="Proteomes" id="UP000268291"/>
    </source>
</evidence>
<sequence length="433" mass="46767">MQERRQTVTDARTPRFPGGDGTTATGERGPATAESPWPVALLGAKLRDYIDRLGTIWVEGQITQWGVSGGNVYGKLKDLDADATVGFTVWSSVRAKIPADLKQGDHVVVLMKANYWLKGGSLTMQVLAMKHVGLGDLLERLERLRAQLADEGLFDARRKKPLPFLPHCIGLVTGKDSDAENDVLRNAQLRWPQVEFRVVHAAVQGDRAVGEVVAAIQKLDTDPDVDVIVVARGGGDFQNLLAFSDERVVRAAAAAVTPIVSAIGHEADRPLLDDVADLRASTPTDAAKRVVPDVTEQSALVGQLRSRIAVRLSAILSTETHRLDGLRSRPALAQPSWIIDARAEDLTRYVSRGVDLVERVVERQERFVAESTSRLRALSPQRTLARGYSITQRADGAIVRTAADAPDSAVLRITTADGAIGAVSTGPASTDEH</sequence>
<dbReference type="EMBL" id="RZGY01000001">
    <property type="protein sequence ID" value="RUQ85673.1"/>
    <property type="molecule type" value="Genomic_DNA"/>
</dbReference>
<feature type="domain" description="Exonuclease VII large subunit C-terminal" evidence="8">
    <location>
        <begin position="153"/>
        <end position="349"/>
    </location>
</feature>
<keyword evidence="4 5" id="KW-0269">Exonuclease</keyword>
<dbReference type="EC" id="3.1.11.6" evidence="5"/>
<evidence type="ECO:0000256" key="4">
    <source>
        <dbReference type="ARBA" id="ARBA00022839"/>
    </source>
</evidence>
<comment type="caution">
    <text evidence="10">The sequence shown here is derived from an EMBL/GenBank/DDBJ whole genome shotgun (WGS) entry which is preliminary data.</text>
</comment>
<feature type="region of interest" description="Disordered" evidence="7">
    <location>
        <begin position="1"/>
        <end position="35"/>
    </location>
</feature>
<feature type="domain" description="OB-fold nucleic acid binding" evidence="9">
    <location>
        <begin position="41"/>
        <end position="129"/>
    </location>
</feature>